<dbReference type="Pfam" id="PF13772">
    <property type="entry name" value="AIG2_2"/>
    <property type="match status" value="1"/>
</dbReference>
<sequence>MKDPMLYFAYGSNMSSRRLRERVPSARFRFIATLEAHELRFHKRSRDGSAKCDALETHNPQHQVIGVVFEIAQAEKPELDRHEGLGYGYEEKQVSLLTGSAESLTAFTYYATHIDSLLKPYSWYKHHVLSGAREHQLPTTYLDRIERIEAIIDPNSARHALEMAIYLDGLG</sequence>
<organism evidence="4 5">
    <name type="scientific">Candidatus Thiodiazotropha taylori</name>
    <dbReference type="NCBI Taxonomy" id="2792791"/>
    <lineage>
        <taxon>Bacteria</taxon>
        <taxon>Pseudomonadati</taxon>
        <taxon>Pseudomonadota</taxon>
        <taxon>Gammaproteobacteria</taxon>
        <taxon>Chromatiales</taxon>
        <taxon>Sedimenticolaceae</taxon>
        <taxon>Candidatus Thiodiazotropha</taxon>
    </lineage>
</organism>
<accession>A0A9E4KBB9</accession>
<evidence type="ECO:0000256" key="1">
    <source>
        <dbReference type="ARBA" id="ARBA00023239"/>
    </source>
</evidence>
<dbReference type="PANTHER" id="PTHR12935">
    <property type="entry name" value="GAMMA-GLUTAMYLCYCLOTRANSFERASE"/>
    <property type="match status" value="1"/>
</dbReference>
<dbReference type="InterPro" id="IPR013024">
    <property type="entry name" value="GGCT-like"/>
</dbReference>
<dbReference type="InterPro" id="IPR036568">
    <property type="entry name" value="GGCT-like_sf"/>
</dbReference>
<dbReference type="PANTHER" id="PTHR12935:SF0">
    <property type="entry name" value="GAMMA-GLUTAMYLCYCLOTRANSFERASE"/>
    <property type="match status" value="1"/>
</dbReference>
<dbReference type="AlphaFoldDB" id="A0A9E4KBB9"/>
<dbReference type="CDD" id="cd06661">
    <property type="entry name" value="GGCT_like"/>
    <property type="match status" value="1"/>
</dbReference>
<feature type="binding site" evidence="3">
    <location>
        <begin position="7"/>
        <end position="12"/>
    </location>
    <ligand>
        <name>substrate</name>
    </ligand>
</feature>
<protein>
    <submittedName>
        <fullName evidence="4">Gamma-glutamylcyclotransferase</fullName>
    </submittedName>
</protein>
<gene>
    <name evidence="4" type="ORF">JAZ07_06520</name>
</gene>
<feature type="binding site" evidence="3">
    <location>
        <position position="124"/>
    </location>
    <ligand>
        <name>substrate</name>
    </ligand>
</feature>
<evidence type="ECO:0000256" key="3">
    <source>
        <dbReference type="PIRSR" id="PIRSR617939-2"/>
    </source>
</evidence>
<comment type="caution">
    <text evidence="4">The sequence shown here is derived from an EMBL/GenBank/DDBJ whole genome shotgun (WGS) entry which is preliminary data.</text>
</comment>
<reference evidence="4" key="1">
    <citation type="journal article" date="2021" name="Proc. Natl. Acad. Sci. U.S.A.">
        <title>Global biogeography of chemosynthetic symbionts reveals both localized and globally distributed symbiont groups. .</title>
        <authorList>
            <person name="Osvatic J.T."/>
            <person name="Wilkins L.G.E."/>
            <person name="Leibrecht L."/>
            <person name="Leray M."/>
            <person name="Zauner S."/>
            <person name="Polzin J."/>
            <person name="Camacho Y."/>
            <person name="Gros O."/>
            <person name="van Gils J.A."/>
            <person name="Eisen J.A."/>
            <person name="Petersen J.M."/>
            <person name="Yuen B."/>
        </authorList>
    </citation>
    <scope>NUCLEOTIDE SEQUENCE</scope>
    <source>
        <strain evidence="4">MAGclacostrist064TRANS</strain>
    </source>
</reference>
<name>A0A9E4KBB9_9GAMM</name>
<dbReference type="InterPro" id="IPR017939">
    <property type="entry name" value="G-Glutamylcylcotransferase"/>
</dbReference>
<feature type="active site" description="Proton acceptor" evidence="2">
    <location>
        <position position="83"/>
    </location>
</feature>
<dbReference type="Proteomes" id="UP000886667">
    <property type="component" value="Unassembled WGS sequence"/>
</dbReference>
<proteinExistence type="predicted"/>
<dbReference type="GO" id="GO:0003839">
    <property type="term" value="F:gamma-glutamylcyclotransferase activity"/>
    <property type="evidence" value="ECO:0007669"/>
    <property type="project" value="InterPro"/>
</dbReference>
<dbReference type="EMBL" id="JAEPCM010000212">
    <property type="protein sequence ID" value="MCG7945989.1"/>
    <property type="molecule type" value="Genomic_DNA"/>
</dbReference>
<evidence type="ECO:0000256" key="2">
    <source>
        <dbReference type="PIRSR" id="PIRSR617939-1"/>
    </source>
</evidence>
<keyword evidence="1" id="KW-0456">Lyase</keyword>
<evidence type="ECO:0000313" key="5">
    <source>
        <dbReference type="Proteomes" id="UP000886667"/>
    </source>
</evidence>
<dbReference type="Gene3D" id="3.10.490.10">
    <property type="entry name" value="Gamma-glutamyl cyclotransferase-like"/>
    <property type="match status" value="1"/>
</dbReference>
<evidence type="ECO:0000313" key="4">
    <source>
        <dbReference type="EMBL" id="MCG7945989.1"/>
    </source>
</evidence>
<dbReference type="SUPFAM" id="SSF110857">
    <property type="entry name" value="Gamma-glutamyl cyclotransferase-like"/>
    <property type="match status" value="1"/>
</dbReference>